<evidence type="ECO:0000313" key="3">
    <source>
        <dbReference type="Proteomes" id="UP000526125"/>
    </source>
</evidence>
<sequence length="57" mass="6423">MEKSELKSQFKQRIKTTSNKSPIILDGKASENVPTEPSLMERTKEVMENIGTEINSV</sequence>
<organism evidence="2 3">
    <name type="scientific">Paenibacillus xylanilyticus</name>
    <dbReference type="NCBI Taxonomy" id="248903"/>
    <lineage>
        <taxon>Bacteria</taxon>
        <taxon>Bacillati</taxon>
        <taxon>Bacillota</taxon>
        <taxon>Bacilli</taxon>
        <taxon>Bacillales</taxon>
        <taxon>Paenibacillaceae</taxon>
        <taxon>Paenibacillus</taxon>
    </lineage>
</organism>
<dbReference type="EMBL" id="JABMCB010000094">
    <property type="protein sequence ID" value="NUU73844.1"/>
    <property type="molecule type" value="Genomic_DNA"/>
</dbReference>
<comment type="caution">
    <text evidence="2">The sequence shown here is derived from an EMBL/GenBank/DDBJ whole genome shotgun (WGS) entry which is preliminary data.</text>
</comment>
<reference evidence="2 3" key="1">
    <citation type="submission" date="2020-05" db="EMBL/GenBank/DDBJ databases">
        <title>Genome Sequencing of Type Strains.</title>
        <authorList>
            <person name="Lemaire J.F."/>
            <person name="Inderbitzin P."/>
            <person name="Gregorio O.A."/>
            <person name="Collins S.B."/>
            <person name="Wespe N."/>
            <person name="Knight-Connoni V."/>
        </authorList>
    </citation>
    <scope>NUCLEOTIDE SEQUENCE [LARGE SCALE GENOMIC DNA]</scope>
    <source>
        <strain evidence="2 3">LMG 21957</strain>
    </source>
</reference>
<evidence type="ECO:0000313" key="2">
    <source>
        <dbReference type="EMBL" id="NUU73844.1"/>
    </source>
</evidence>
<dbReference type="RefSeq" id="WP_153784608.1">
    <property type="nucleotide sequence ID" value="NZ_JABMCB010000094.1"/>
</dbReference>
<dbReference type="Proteomes" id="UP000526125">
    <property type="component" value="Unassembled WGS sequence"/>
</dbReference>
<evidence type="ECO:0000256" key="1">
    <source>
        <dbReference type="SAM" id="MobiDB-lite"/>
    </source>
</evidence>
<dbReference type="GeneID" id="92842200"/>
<protein>
    <submittedName>
        <fullName evidence="2">Uncharacterized protein</fullName>
    </submittedName>
</protein>
<keyword evidence="3" id="KW-1185">Reference proteome</keyword>
<feature type="compositionally biased region" description="Polar residues" evidence="1">
    <location>
        <begin position="9"/>
        <end position="21"/>
    </location>
</feature>
<feature type="region of interest" description="Disordered" evidence="1">
    <location>
        <begin position="1"/>
        <end position="34"/>
    </location>
</feature>
<name>A0A7Y6BRT6_9BACL</name>
<gene>
    <name evidence="2" type="ORF">HP552_00850</name>
</gene>
<dbReference type="AlphaFoldDB" id="A0A7Y6BRT6"/>
<accession>A0A7Y6BRT6</accession>
<proteinExistence type="predicted"/>